<keyword evidence="2" id="KW-1133">Transmembrane helix</keyword>
<dbReference type="PANTHER" id="PTHR24271:SF50">
    <property type="match status" value="1"/>
</dbReference>
<name>A0A1A9VPL3_GLOAU</name>
<keyword evidence="1" id="KW-1015">Disulfide bond</keyword>
<dbReference type="PANTHER" id="PTHR24271">
    <property type="entry name" value="KALLIKREIN-RELATED"/>
    <property type="match status" value="1"/>
</dbReference>
<feature type="transmembrane region" description="Helical" evidence="2">
    <location>
        <begin position="459"/>
        <end position="477"/>
    </location>
</feature>
<dbReference type="Gene3D" id="2.40.10.10">
    <property type="entry name" value="Trypsin-like serine proteases"/>
    <property type="match status" value="2"/>
</dbReference>
<proteinExistence type="predicted"/>
<dbReference type="InterPro" id="IPR009003">
    <property type="entry name" value="Peptidase_S1_PA"/>
</dbReference>
<keyword evidence="4" id="KW-1185">Reference proteome</keyword>
<organism evidence="3 4">
    <name type="scientific">Glossina austeni</name>
    <name type="common">Savannah tsetse fly</name>
    <dbReference type="NCBI Taxonomy" id="7395"/>
    <lineage>
        <taxon>Eukaryota</taxon>
        <taxon>Metazoa</taxon>
        <taxon>Ecdysozoa</taxon>
        <taxon>Arthropoda</taxon>
        <taxon>Hexapoda</taxon>
        <taxon>Insecta</taxon>
        <taxon>Pterygota</taxon>
        <taxon>Neoptera</taxon>
        <taxon>Endopterygota</taxon>
        <taxon>Diptera</taxon>
        <taxon>Brachycera</taxon>
        <taxon>Muscomorpha</taxon>
        <taxon>Hippoboscoidea</taxon>
        <taxon>Glossinidae</taxon>
        <taxon>Glossina</taxon>
    </lineage>
</organism>
<keyword evidence="2" id="KW-0812">Transmembrane</keyword>
<dbReference type="AlphaFoldDB" id="A0A1A9VPL3"/>
<dbReference type="Proteomes" id="UP000078200">
    <property type="component" value="Unassembled WGS sequence"/>
</dbReference>
<evidence type="ECO:0000313" key="3">
    <source>
        <dbReference type="EnsemblMetazoa" id="GAUT043530-PA"/>
    </source>
</evidence>
<sequence>MTPRSTPIATMRCSSVRRALLTSRLLNTCRMYCHEKDCDRTLTNFGLILSKDAVLASQQVKKGEHWTCYVKYGDVEGSISRSGNVPNMIKSRGIQTYRSGPFQSASFTPLAYILLEEEIKLNTTSAWPIPDTYYRNNSNCVVVGGDKPDQSSKIVEREVELLKREDCESAYPHLDTNNLCITIPQEFCNFKHCEYYSHSAALVCGGVFSALVGEHTSAACNSGEPRTCADLSEAQMWIRELQGTVSFNEDYKGATVMVGLQKPHEKFYGLGAIISKHKVLTTHVPFKHHTSEEGYVDYGYGRSSWLHAKPLTIPSIIHKTDLQLYMLSLEEGIPFFPGGAQTLRLAEGLPHQDDQCVVGTFKPRWMLLAVTIIDHNECLKKITNLHEDHLCIRHKFPVTFDELEGGNPIICEGLLTAIAIKCDCERNELHPAAPIYTFLPWILTSISERGLSSSDQPKIILLLLLINAGVIYVNIFLGKN</sequence>
<evidence type="ECO:0000256" key="2">
    <source>
        <dbReference type="SAM" id="Phobius"/>
    </source>
</evidence>
<evidence type="ECO:0000313" key="4">
    <source>
        <dbReference type="Proteomes" id="UP000078200"/>
    </source>
</evidence>
<accession>A0A1A9VPL3</accession>
<dbReference type="SUPFAM" id="SSF50494">
    <property type="entry name" value="Trypsin-like serine proteases"/>
    <property type="match status" value="2"/>
</dbReference>
<protein>
    <recommendedName>
        <fullName evidence="5">Peptidase S1 domain-containing protein</fullName>
    </recommendedName>
</protein>
<dbReference type="VEuPathDB" id="VectorBase:GAUT043530"/>
<reference evidence="3" key="1">
    <citation type="submission" date="2020-05" db="UniProtKB">
        <authorList>
            <consortium name="EnsemblMetazoa"/>
        </authorList>
    </citation>
    <scope>IDENTIFICATION</scope>
    <source>
        <strain evidence="3">TTRI</strain>
    </source>
</reference>
<evidence type="ECO:0008006" key="5">
    <source>
        <dbReference type="Google" id="ProtNLM"/>
    </source>
</evidence>
<dbReference type="InterPro" id="IPR043504">
    <property type="entry name" value="Peptidase_S1_PA_chymotrypsin"/>
</dbReference>
<keyword evidence="2" id="KW-0472">Membrane</keyword>
<evidence type="ECO:0000256" key="1">
    <source>
        <dbReference type="ARBA" id="ARBA00023157"/>
    </source>
</evidence>
<dbReference type="EnsemblMetazoa" id="GAUT043530-RA">
    <property type="protein sequence ID" value="GAUT043530-PA"/>
    <property type="gene ID" value="GAUT043530"/>
</dbReference>